<dbReference type="AlphaFoldDB" id="A5AZ46"/>
<evidence type="ECO:0000313" key="1">
    <source>
        <dbReference type="EMBL" id="CAN80600.1"/>
    </source>
</evidence>
<gene>
    <name evidence="1" type="ORF">VITISV_029691</name>
</gene>
<accession>A5AZ46</accession>
<protein>
    <submittedName>
        <fullName evidence="1">Uncharacterized protein</fullName>
    </submittedName>
</protein>
<sequence>MIRCDVHDCRIAWRRVSSWGIRMELSRIAWRRMSYLGNLDGVEPNGSLHLTHADDPPCDVWISHPELCPACPDLLIALIRRASVINISDYPDFAQCRGVLLKLHDIFDQHFGIFCFRYLISKSPKSPCNPPIIGFLSL</sequence>
<organism evidence="1">
    <name type="scientific">Vitis vinifera</name>
    <name type="common">Grape</name>
    <dbReference type="NCBI Taxonomy" id="29760"/>
    <lineage>
        <taxon>Eukaryota</taxon>
        <taxon>Viridiplantae</taxon>
        <taxon>Streptophyta</taxon>
        <taxon>Embryophyta</taxon>
        <taxon>Tracheophyta</taxon>
        <taxon>Spermatophyta</taxon>
        <taxon>Magnoliopsida</taxon>
        <taxon>eudicotyledons</taxon>
        <taxon>Gunneridae</taxon>
        <taxon>Pentapetalae</taxon>
        <taxon>rosids</taxon>
        <taxon>Vitales</taxon>
        <taxon>Vitaceae</taxon>
        <taxon>Viteae</taxon>
        <taxon>Vitis</taxon>
    </lineage>
</organism>
<proteinExistence type="predicted"/>
<reference evidence="1" key="1">
    <citation type="journal article" date="2007" name="PLoS ONE">
        <title>The first genome sequence of an elite grapevine cultivar (Pinot noir Vitis vinifera L.): coping with a highly heterozygous genome.</title>
        <authorList>
            <person name="Velasco R."/>
            <person name="Zharkikh A."/>
            <person name="Troggio M."/>
            <person name="Cartwright D.A."/>
            <person name="Cestaro A."/>
            <person name="Pruss D."/>
            <person name="Pindo M."/>
            <person name="FitzGerald L.M."/>
            <person name="Vezzulli S."/>
            <person name="Reid J."/>
            <person name="Malacarne G."/>
            <person name="Iliev D."/>
            <person name="Coppola G."/>
            <person name="Wardell B."/>
            <person name="Micheletti D."/>
            <person name="Macalma T."/>
            <person name="Facci M."/>
            <person name="Mitchell J.T."/>
            <person name="Perazzolli M."/>
            <person name="Eldredge G."/>
            <person name="Gatto P."/>
            <person name="Oyzerski R."/>
            <person name="Moretto M."/>
            <person name="Gutin N."/>
            <person name="Stefanini M."/>
            <person name="Chen Y."/>
            <person name="Segala C."/>
            <person name="Davenport C."/>
            <person name="Dematte L."/>
            <person name="Mraz A."/>
            <person name="Battilana J."/>
            <person name="Stormo K."/>
            <person name="Costa F."/>
            <person name="Tao Q."/>
            <person name="Si-Ammour A."/>
            <person name="Harkins T."/>
            <person name="Lackey A."/>
            <person name="Perbost C."/>
            <person name="Taillon B."/>
            <person name="Stella A."/>
            <person name="Solovyev V."/>
            <person name="Fawcett J.A."/>
            <person name="Sterck L."/>
            <person name="Vandepoele K."/>
            <person name="Grando S.M."/>
            <person name="Toppo S."/>
            <person name="Moser C."/>
            <person name="Lanchbury J."/>
            <person name="Bogden R."/>
            <person name="Skolnick M."/>
            <person name="Sgaramella V."/>
            <person name="Bhatnagar S.K."/>
            <person name="Fontana P."/>
            <person name="Gutin A."/>
            <person name="Van de Peer Y."/>
            <person name="Salamini F."/>
            <person name="Viola R."/>
        </authorList>
    </citation>
    <scope>NUCLEOTIDE SEQUENCE</scope>
</reference>
<dbReference type="EMBL" id="AM440925">
    <property type="protein sequence ID" value="CAN80600.1"/>
    <property type="molecule type" value="Genomic_DNA"/>
</dbReference>
<name>A5AZ46_VITVI</name>